<evidence type="ECO:0000313" key="3">
    <source>
        <dbReference type="Proteomes" id="UP000233551"/>
    </source>
</evidence>
<dbReference type="Proteomes" id="UP000233551">
    <property type="component" value="Unassembled WGS sequence"/>
</dbReference>
<feature type="compositionally biased region" description="Basic and acidic residues" evidence="1">
    <location>
        <begin position="46"/>
        <end position="56"/>
    </location>
</feature>
<proteinExistence type="predicted"/>
<dbReference type="AlphaFoldDB" id="A0A2I0HQA5"/>
<dbReference type="EMBL" id="PGOL01006368">
    <property type="protein sequence ID" value="PKI33763.1"/>
    <property type="molecule type" value="Genomic_DNA"/>
</dbReference>
<name>A0A2I0HQA5_PUNGR</name>
<comment type="caution">
    <text evidence="2">The sequence shown here is derived from an EMBL/GenBank/DDBJ whole genome shotgun (WGS) entry which is preliminary data.</text>
</comment>
<gene>
    <name evidence="2" type="ORF">CRG98_045843</name>
</gene>
<feature type="region of interest" description="Disordered" evidence="1">
    <location>
        <begin position="34"/>
        <end position="73"/>
    </location>
</feature>
<keyword evidence="3" id="KW-1185">Reference proteome</keyword>
<evidence type="ECO:0000313" key="2">
    <source>
        <dbReference type="EMBL" id="PKI33763.1"/>
    </source>
</evidence>
<organism evidence="2 3">
    <name type="scientific">Punica granatum</name>
    <name type="common">Pomegranate</name>
    <dbReference type="NCBI Taxonomy" id="22663"/>
    <lineage>
        <taxon>Eukaryota</taxon>
        <taxon>Viridiplantae</taxon>
        <taxon>Streptophyta</taxon>
        <taxon>Embryophyta</taxon>
        <taxon>Tracheophyta</taxon>
        <taxon>Spermatophyta</taxon>
        <taxon>Magnoliopsida</taxon>
        <taxon>eudicotyledons</taxon>
        <taxon>Gunneridae</taxon>
        <taxon>Pentapetalae</taxon>
        <taxon>rosids</taxon>
        <taxon>malvids</taxon>
        <taxon>Myrtales</taxon>
        <taxon>Lythraceae</taxon>
        <taxon>Punica</taxon>
    </lineage>
</organism>
<accession>A0A2I0HQA5</accession>
<evidence type="ECO:0000256" key="1">
    <source>
        <dbReference type="SAM" id="MobiDB-lite"/>
    </source>
</evidence>
<reference evidence="2 3" key="1">
    <citation type="submission" date="2017-11" db="EMBL/GenBank/DDBJ databases">
        <title>De-novo sequencing of pomegranate (Punica granatum L.) genome.</title>
        <authorList>
            <person name="Akparov Z."/>
            <person name="Amiraslanov A."/>
            <person name="Hajiyeva S."/>
            <person name="Abbasov M."/>
            <person name="Kaur K."/>
            <person name="Hamwieh A."/>
            <person name="Solovyev V."/>
            <person name="Salamov A."/>
            <person name="Braich B."/>
            <person name="Kosarev P."/>
            <person name="Mahmoud A."/>
            <person name="Hajiyev E."/>
            <person name="Babayeva S."/>
            <person name="Izzatullayeva V."/>
            <person name="Mammadov A."/>
            <person name="Mammadov A."/>
            <person name="Sharifova S."/>
            <person name="Ojaghi J."/>
            <person name="Eynullazada K."/>
            <person name="Bayramov B."/>
            <person name="Abdulazimova A."/>
            <person name="Shahmuradov I."/>
        </authorList>
    </citation>
    <scope>NUCLEOTIDE SEQUENCE [LARGE SCALE GENOMIC DNA]</scope>
    <source>
        <strain evidence="3">cv. AG2017</strain>
        <tissue evidence="2">Leaf</tissue>
    </source>
</reference>
<protein>
    <submittedName>
        <fullName evidence="2">Uncharacterized protein</fullName>
    </submittedName>
</protein>
<sequence>MENRKSPNYLGFAILTEVGMGNVRTALHLSQPPIGHATATTAPSRGFDESLTREPLPRLNKGPRDSPWTCKYQRPWDEVTEPTNEALRDL</sequence>